<keyword evidence="2" id="KW-0645">Protease</keyword>
<dbReference type="PANTHER" id="PTHR34781:SF2">
    <property type="entry name" value="TRANSMEMBRANE PROTEIN"/>
    <property type="match status" value="1"/>
</dbReference>
<evidence type="ECO:0000313" key="2">
    <source>
        <dbReference type="EMBL" id="KAA3465882.1"/>
    </source>
</evidence>
<keyword evidence="1" id="KW-0472">Membrane</keyword>
<name>A0A5B6V9L7_9ROSI</name>
<dbReference type="AlphaFoldDB" id="A0A5B6V9L7"/>
<dbReference type="EMBL" id="SMMG02000007">
    <property type="protein sequence ID" value="KAA3465882.1"/>
    <property type="molecule type" value="Genomic_DNA"/>
</dbReference>
<keyword evidence="3" id="KW-1185">Reference proteome</keyword>
<dbReference type="Proteomes" id="UP000325315">
    <property type="component" value="Unassembled WGS sequence"/>
</dbReference>
<dbReference type="OrthoDB" id="1936751at2759"/>
<sequence length="187" mass="21476">MMRRRLENQRHEDQYSRAFHELSGLVMSLLRSPLAPVPYASQSPALSTRPHSPPVPTMKKISPSGFALLMLGTSVSLMLCGSVAFFIGFMLMPWLLCLVMVLHIAGIVSAVSMLCRSTISYAMAPLLRRKEIPGIAEWKLMWVIGAPYTREFSRKWDASLLRCYPKWWQWQIKMEMNMRKVQEIELS</sequence>
<gene>
    <name evidence="2" type="ORF">EPI10_001018</name>
</gene>
<keyword evidence="2" id="KW-0378">Hydrolase</keyword>
<dbReference type="GO" id="GO:0008233">
    <property type="term" value="F:peptidase activity"/>
    <property type="evidence" value="ECO:0007669"/>
    <property type="project" value="UniProtKB-KW"/>
</dbReference>
<reference evidence="3" key="1">
    <citation type="journal article" date="2019" name="Plant Biotechnol. J.">
        <title>Genome sequencing of the Australian wild diploid species Gossypium australe highlights disease resistance and delayed gland morphogenesis.</title>
        <authorList>
            <person name="Cai Y."/>
            <person name="Cai X."/>
            <person name="Wang Q."/>
            <person name="Wang P."/>
            <person name="Zhang Y."/>
            <person name="Cai C."/>
            <person name="Xu Y."/>
            <person name="Wang K."/>
            <person name="Zhou Z."/>
            <person name="Wang C."/>
            <person name="Geng S."/>
            <person name="Li B."/>
            <person name="Dong Q."/>
            <person name="Hou Y."/>
            <person name="Wang H."/>
            <person name="Ai P."/>
            <person name="Liu Z."/>
            <person name="Yi F."/>
            <person name="Sun M."/>
            <person name="An G."/>
            <person name="Cheng J."/>
            <person name="Zhang Y."/>
            <person name="Shi Q."/>
            <person name="Xie Y."/>
            <person name="Shi X."/>
            <person name="Chang Y."/>
            <person name="Huang F."/>
            <person name="Chen Y."/>
            <person name="Hong S."/>
            <person name="Mi L."/>
            <person name="Sun Q."/>
            <person name="Zhang L."/>
            <person name="Zhou B."/>
            <person name="Peng R."/>
            <person name="Zhang X."/>
            <person name="Liu F."/>
        </authorList>
    </citation>
    <scope>NUCLEOTIDE SEQUENCE [LARGE SCALE GENOMIC DNA]</scope>
    <source>
        <strain evidence="3">cv. PA1801</strain>
    </source>
</reference>
<protein>
    <submittedName>
        <fullName evidence="2">Protease HtpX</fullName>
    </submittedName>
</protein>
<keyword evidence="1" id="KW-0812">Transmembrane</keyword>
<dbReference type="PANTHER" id="PTHR34781">
    <property type="entry name" value="TRANSMEMBRANE PROTEIN"/>
    <property type="match status" value="1"/>
</dbReference>
<keyword evidence="1" id="KW-1133">Transmembrane helix</keyword>
<comment type="caution">
    <text evidence="2">The sequence shown here is derived from an EMBL/GenBank/DDBJ whole genome shotgun (WGS) entry which is preliminary data.</text>
</comment>
<feature type="transmembrane region" description="Helical" evidence="1">
    <location>
        <begin position="66"/>
        <end position="87"/>
    </location>
</feature>
<proteinExistence type="predicted"/>
<dbReference type="GO" id="GO:0006508">
    <property type="term" value="P:proteolysis"/>
    <property type="evidence" value="ECO:0007669"/>
    <property type="project" value="UniProtKB-KW"/>
</dbReference>
<evidence type="ECO:0000256" key="1">
    <source>
        <dbReference type="SAM" id="Phobius"/>
    </source>
</evidence>
<organism evidence="2 3">
    <name type="scientific">Gossypium australe</name>
    <dbReference type="NCBI Taxonomy" id="47621"/>
    <lineage>
        <taxon>Eukaryota</taxon>
        <taxon>Viridiplantae</taxon>
        <taxon>Streptophyta</taxon>
        <taxon>Embryophyta</taxon>
        <taxon>Tracheophyta</taxon>
        <taxon>Spermatophyta</taxon>
        <taxon>Magnoliopsida</taxon>
        <taxon>eudicotyledons</taxon>
        <taxon>Gunneridae</taxon>
        <taxon>Pentapetalae</taxon>
        <taxon>rosids</taxon>
        <taxon>malvids</taxon>
        <taxon>Malvales</taxon>
        <taxon>Malvaceae</taxon>
        <taxon>Malvoideae</taxon>
        <taxon>Gossypium</taxon>
    </lineage>
</organism>
<feature type="transmembrane region" description="Helical" evidence="1">
    <location>
        <begin position="93"/>
        <end position="115"/>
    </location>
</feature>
<evidence type="ECO:0000313" key="3">
    <source>
        <dbReference type="Proteomes" id="UP000325315"/>
    </source>
</evidence>
<accession>A0A5B6V9L7</accession>